<dbReference type="EMBL" id="JARKHS020015280">
    <property type="protein sequence ID" value="KAK8774574.1"/>
    <property type="molecule type" value="Genomic_DNA"/>
</dbReference>
<comment type="function">
    <text evidence="1">The proteasome is a multicatalytic proteinase complex which is characterized by its ability to cleave peptides with Arg, Phe, Tyr, Leu, and Glu adjacent to the leaving group at neutral or slightly basic pH. The proteasome has an ATP-dependent proteolytic activity.</text>
</comment>
<name>A0AAQ4EIS7_AMBAM</name>
<dbReference type="InterPro" id="IPR050115">
    <property type="entry name" value="Proteasome_alpha"/>
</dbReference>
<evidence type="ECO:0000313" key="14">
    <source>
        <dbReference type="Proteomes" id="UP001321473"/>
    </source>
</evidence>
<dbReference type="GO" id="GO:0005634">
    <property type="term" value="C:nucleus"/>
    <property type="evidence" value="ECO:0007669"/>
    <property type="project" value="UniProtKB-SubCell"/>
</dbReference>
<comment type="subunit">
    <text evidence="11">The 20S proteasome core is composed of 28 subunits that are arranged in four stacked rings, resulting in a barrel-shaped structure. The two end rings are each formed by seven alpha subunits, and the two central rings are each formed by seven beta subunits.</text>
</comment>
<evidence type="ECO:0000256" key="8">
    <source>
        <dbReference type="ARBA" id="ARBA00023242"/>
    </source>
</evidence>
<dbReference type="PROSITE" id="PS00388">
    <property type="entry name" value="PROTEASOME_ALPHA_1"/>
    <property type="match status" value="1"/>
</dbReference>
<evidence type="ECO:0000256" key="3">
    <source>
        <dbReference type="ARBA" id="ARBA00022490"/>
    </source>
</evidence>
<keyword evidence="5 10" id="KW-0647">Proteasome</keyword>
<keyword evidence="4" id="KW-0597">Phosphoprotein</keyword>
<dbReference type="Gene3D" id="3.60.20.10">
    <property type="entry name" value="Glutamine Phosphoribosylpyrophosphate, subunit 1, domain 1"/>
    <property type="match status" value="1"/>
</dbReference>
<dbReference type="NCBIfam" id="NF003075">
    <property type="entry name" value="PRK03996.1"/>
    <property type="match status" value="1"/>
</dbReference>
<dbReference type="FunFam" id="3.60.20.10:FF:000020">
    <property type="entry name" value="Proteasome subunit alpha type"/>
    <property type="match status" value="1"/>
</dbReference>
<comment type="caution">
    <text evidence="13">The sequence shown here is derived from an EMBL/GenBank/DDBJ whole genome shotgun (WGS) entry which is preliminary data.</text>
</comment>
<evidence type="ECO:0000256" key="6">
    <source>
        <dbReference type="ARBA" id="ARBA00022990"/>
    </source>
</evidence>
<dbReference type="InterPro" id="IPR000426">
    <property type="entry name" value="Proteasome_asu_N"/>
</dbReference>
<evidence type="ECO:0000256" key="11">
    <source>
        <dbReference type="RuleBase" id="RU000551"/>
    </source>
</evidence>
<comment type="subcellular location">
    <subcellularLocation>
        <location evidence="11">Cytoplasm</location>
    </subcellularLocation>
    <subcellularLocation>
        <location evidence="11">Nucleus</location>
    </subcellularLocation>
</comment>
<dbReference type="InterPro" id="IPR029055">
    <property type="entry name" value="Ntn_hydrolases_N"/>
</dbReference>
<dbReference type="InterPro" id="IPR001353">
    <property type="entry name" value="Proteasome_sua/b"/>
</dbReference>
<dbReference type="GO" id="GO:0019773">
    <property type="term" value="C:proteasome core complex, alpha-subunit complex"/>
    <property type="evidence" value="ECO:0007669"/>
    <property type="project" value="UniProtKB-UniRule"/>
</dbReference>
<comment type="function">
    <text evidence="2">Component of the 20S core proteasome complex involved in the proteolytic degradation of most intracellular proteins. This complex plays numerous essential roles within the cell by associating with different regulatory particles. Associated with two 19S regulatory particles, forms the 26S proteasome and thus participates in the ATP-dependent degradation of ubiquitinated proteins. The 26S proteasome plays a key role in the maintenance of protein homeostasis by removing misfolded or damaged proteins that could impair cellular functions, and by removing proteins whose functions are no longer required. Associated with the PA200 or PA28, the 20S proteasome mediates ubiquitin-independent protein degradation. This type of proteolysis is required in several pathways including spermatogenesis (20S-PA200 complex) or generation of a subset of MHC class I-presented antigenic peptides (20S-PA28 complex).</text>
</comment>
<evidence type="ECO:0000256" key="4">
    <source>
        <dbReference type="ARBA" id="ARBA00022553"/>
    </source>
</evidence>
<dbReference type="Proteomes" id="UP001321473">
    <property type="component" value="Unassembled WGS sequence"/>
</dbReference>
<keyword evidence="14" id="KW-1185">Reference proteome</keyword>
<dbReference type="InterPro" id="IPR034642">
    <property type="entry name" value="Proteasome_subunit_alpha6"/>
</dbReference>
<sequence length="274" mass="30152">MEAQVSCCLGIPRVVSNTAPARTGWRVIMARGTSAGFDRHITIFSPEGRLYQVEYAFKAINQGALTSIGVKGVDTAVVVTQKKVPDKLLDPSSVTHLYQLTEGIGCVMTGVVADGQSQVQRARLEAANWKHKYGYPIPVEMLCRRVADISQVYTQNAEMRPLGCSMMLIAYDPERGPLLYKADPAGYYCGYRATSVGVKQTEANSYLEKKFKKRQDYNSNETIQLALSALSSVLSADLKPSELEVGVVSKDHPQFRVLTEQEVDSHLVAIAEKD</sequence>
<evidence type="ECO:0000256" key="5">
    <source>
        <dbReference type="ARBA" id="ARBA00022942"/>
    </source>
</evidence>
<dbReference type="Pfam" id="PF10584">
    <property type="entry name" value="Proteasome_A_N"/>
    <property type="match status" value="1"/>
</dbReference>
<comment type="similarity">
    <text evidence="10 11">Belongs to the peptidase T1A family.</text>
</comment>
<reference evidence="13 14" key="1">
    <citation type="journal article" date="2023" name="Arcadia Sci">
        <title>De novo assembly of a long-read Amblyomma americanum tick genome.</title>
        <authorList>
            <person name="Chou S."/>
            <person name="Poskanzer K.E."/>
            <person name="Rollins M."/>
            <person name="Thuy-Boun P.S."/>
        </authorList>
    </citation>
    <scope>NUCLEOTIDE SEQUENCE [LARGE SCALE GENOMIC DNA]</scope>
    <source>
        <strain evidence="13">F_SG_1</strain>
        <tissue evidence="13">Salivary glands</tissue>
    </source>
</reference>
<evidence type="ECO:0000256" key="7">
    <source>
        <dbReference type="ARBA" id="ARBA00023180"/>
    </source>
</evidence>
<gene>
    <name evidence="13" type="ORF">V5799_010886</name>
</gene>
<dbReference type="PANTHER" id="PTHR11599">
    <property type="entry name" value="PROTEASOME SUBUNIT ALPHA/BETA"/>
    <property type="match status" value="1"/>
</dbReference>
<keyword evidence="6" id="KW-0007">Acetylation</keyword>
<dbReference type="GO" id="GO:0006511">
    <property type="term" value="P:ubiquitin-dependent protein catabolic process"/>
    <property type="evidence" value="ECO:0007669"/>
    <property type="project" value="InterPro"/>
</dbReference>
<keyword evidence="7" id="KW-0325">Glycoprotein</keyword>
<keyword evidence="8 11" id="KW-0539">Nucleus</keyword>
<dbReference type="PROSITE" id="PS51475">
    <property type="entry name" value="PROTEASOME_ALPHA_2"/>
    <property type="match status" value="1"/>
</dbReference>
<keyword evidence="3 11" id="KW-0963">Cytoplasm</keyword>
<dbReference type="InterPro" id="IPR023332">
    <property type="entry name" value="Proteasome_alpha-type"/>
</dbReference>
<evidence type="ECO:0000256" key="2">
    <source>
        <dbReference type="ARBA" id="ARBA00003876"/>
    </source>
</evidence>
<dbReference type="CDD" id="cd03754">
    <property type="entry name" value="proteasome_alpha_type_6"/>
    <property type="match status" value="1"/>
</dbReference>
<dbReference type="AlphaFoldDB" id="A0AAQ4EIS7"/>
<protein>
    <recommendedName>
        <fullName evidence="11">Proteasome subunit alpha type</fullName>
    </recommendedName>
</protein>
<evidence type="ECO:0000256" key="10">
    <source>
        <dbReference type="PROSITE-ProRule" id="PRU00808"/>
    </source>
</evidence>
<evidence type="ECO:0000259" key="12">
    <source>
        <dbReference type="PROSITE" id="PS00388"/>
    </source>
</evidence>
<dbReference type="SMART" id="SM00948">
    <property type="entry name" value="Proteasome_A_N"/>
    <property type="match status" value="1"/>
</dbReference>
<organism evidence="13 14">
    <name type="scientific">Amblyomma americanum</name>
    <name type="common">Lone star tick</name>
    <dbReference type="NCBI Taxonomy" id="6943"/>
    <lineage>
        <taxon>Eukaryota</taxon>
        <taxon>Metazoa</taxon>
        <taxon>Ecdysozoa</taxon>
        <taxon>Arthropoda</taxon>
        <taxon>Chelicerata</taxon>
        <taxon>Arachnida</taxon>
        <taxon>Acari</taxon>
        <taxon>Parasitiformes</taxon>
        <taxon>Ixodida</taxon>
        <taxon>Ixodoidea</taxon>
        <taxon>Ixodidae</taxon>
        <taxon>Amblyomminae</taxon>
        <taxon>Amblyomma</taxon>
    </lineage>
</organism>
<proteinExistence type="inferred from homology"/>
<dbReference type="Pfam" id="PF00227">
    <property type="entry name" value="Proteasome"/>
    <property type="match status" value="1"/>
</dbReference>
<dbReference type="GO" id="GO:0005737">
    <property type="term" value="C:cytoplasm"/>
    <property type="evidence" value="ECO:0007669"/>
    <property type="project" value="UniProtKB-SubCell"/>
</dbReference>
<evidence type="ECO:0000256" key="9">
    <source>
        <dbReference type="ARBA" id="ARBA00062366"/>
    </source>
</evidence>
<dbReference type="SUPFAM" id="SSF56235">
    <property type="entry name" value="N-terminal nucleophile aminohydrolases (Ntn hydrolases)"/>
    <property type="match status" value="1"/>
</dbReference>
<accession>A0AAQ4EIS7</accession>
<feature type="domain" description="Proteasome alpha-type subunits" evidence="12">
    <location>
        <begin position="37"/>
        <end position="59"/>
    </location>
</feature>
<comment type="subunit">
    <text evidence="9">The 26S proteasome consists of a 20S proteasome core and two 19S regulatory subunits. The 20S proteasome core is a barrel-shaped complex made of 28 subunits that are arranged in four stacked rings. The two outer rings are each formed by seven alpha subunits, and the two inner rings are formed by seven beta subunits. The proteolytic activity is exerted by three beta-subunits PSMB5, PSMB6 and PSMB7. Interacts with ALKBH4.</text>
</comment>
<evidence type="ECO:0000256" key="1">
    <source>
        <dbReference type="ARBA" id="ARBA00002000"/>
    </source>
</evidence>
<evidence type="ECO:0000313" key="13">
    <source>
        <dbReference type="EMBL" id="KAK8774574.1"/>
    </source>
</evidence>